<dbReference type="RefSeq" id="WP_145937676.1">
    <property type="nucleotide sequence ID" value="NZ_BNAV01000002.1"/>
</dbReference>
<dbReference type="GO" id="GO:0006355">
    <property type="term" value="P:regulation of DNA-templated transcription"/>
    <property type="evidence" value="ECO:0007669"/>
    <property type="project" value="InterPro"/>
</dbReference>
<feature type="DNA-binding region" description="OmpR/PhoB-type" evidence="7">
    <location>
        <begin position="124"/>
        <end position="218"/>
    </location>
</feature>
<dbReference type="SMART" id="SM00448">
    <property type="entry name" value="REC"/>
    <property type="match status" value="1"/>
</dbReference>
<feature type="modified residue" description="4-aspartylphosphate" evidence="6">
    <location>
        <position position="51"/>
    </location>
</feature>
<reference evidence="10" key="1">
    <citation type="journal article" date="2014" name="Int. J. Syst. Evol. Microbiol.">
        <title>Complete genome sequence of Corynebacterium casei LMG S-19264T (=DSM 44701T), isolated from a smear-ripened cheese.</title>
        <authorList>
            <consortium name="US DOE Joint Genome Institute (JGI-PGF)"/>
            <person name="Walter F."/>
            <person name="Albersmeier A."/>
            <person name="Kalinowski J."/>
            <person name="Ruckert C."/>
        </authorList>
    </citation>
    <scope>NUCLEOTIDE SEQUENCE</scope>
    <source>
        <strain evidence="10">CGMCC 4.7679</strain>
    </source>
</reference>
<proteinExistence type="predicted"/>
<dbReference type="GO" id="GO:0000156">
    <property type="term" value="F:phosphorelay response regulator activity"/>
    <property type="evidence" value="ECO:0007669"/>
    <property type="project" value="TreeGrafter"/>
</dbReference>
<feature type="domain" description="Response regulatory" evidence="8">
    <location>
        <begin position="2"/>
        <end position="116"/>
    </location>
</feature>
<feature type="domain" description="OmpR/PhoB-type" evidence="9">
    <location>
        <begin position="124"/>
        <end position="218"/>
    </location>
</feature>
<protein>
    <submittedName>
        <fullName evidence="10">DNA-binding response regulator</fullName>
    </submittedName>
</protein>
<dbReference type="SMART" id="SM00862">
    <property type="entry name" value="Trans_reg_C"/>
    <property type="match status" value="1"/>
</dbReference>
<dbReference type="OrthoDB" id="9812490at2"/>
<dbReference type="InterPro" id="IPR036388">
    <property type="entry name" value="WH-like_DNA-bd_sf"/>
</dbReference>
<dbReference type="CDD" id="cd00383">
    <property type="entry name" value="trans_reg_C"/>
    <property type="match status" value="1"/>
</dbReference>
<dbReference type="CDD" id="cd19935">
    <property type="entry name" value="REC_OmpR_CusR-like"/>
    <property type="match status" value="1"/>
</dbReference>
<dbReference type="InterPro" id="IPR011006">
    <property type="entry name" value="CheY-like_superfamily"/>
</dbReference>
<dbReference type="Proteomes" id="UP000658656">
    <property type="component" value="Unassembled WGS sequence"/>
</dbReference>
<dbReference type="GO" id="GO:0005829">
    <property type="term" value="C:cytosol"/>
    <property type="evidence" value="ECO:0007669"/>
    <property type="project" value="TreeGrafter"/>
</dbReference>
<dbReference type="FunFam" id="3.40.50.2300:FF:000001">
    <property type="entry name" value="DNA-binding response regulator PhoB"/>
    <property type="match status" value="1"/>
</dbReference>
<dbReference type="Pfam" id="PF00486">
    <property type="entry name" value="Trans_reg_C"/>
    <property type="match status" value="1"/>
</dbReference>
<dbReference type="EMBL" id="BNAV01000002">
    <property type="protein sequence ID" value="GHF47258.1"/>
    <property type="molecule type" value="Genomic_DNA"/>
</dbReference>
<dbReference type="InterPro" id="IPR039420">
    <property type="entry name" value="WalR-like"/>
</dbReference>
<evidence type="ECO:0000313" key="11">
    <source>
        <dbReference type="Proteomes" id="UP000658656"/>
    </source>
</evidence>
<evidence type="ECO:0000256" key="3">
    <source>
        <dbReference type="ARBA" id="ARBA00023015"/>
    </source>
</evidence>
<evidence type="ECO:0000256" key="7">
    <source>
        <dbReference type="PROSITE-ProRule" id="PRU01091"/>
    </source>
</evidence>
<keyword evidence="4 7" id="KW-0238">DNA-binding</keyword>
<gene>
    <name evidence="10" type="ORF">GCM10017566_20510</name>
</gene>
<dbReference type="InterPro" id="IPR001789">
    <property type="entry name" value="Sig_transdc_resp-reg_receiver"/>
</dbReference>
<dbReference type="PROSITE" id="PS51755">
    <property type="entry name" value="OMPR_PHOB"/>
    <property type="match status" value="1"/>
</dbReference>
<organism evidence="10 11">
    <name type="scientific">Amycolatopsis bartoniae</name>
    <dbReference type="NCBI Taxonomy" id="941986"/>
    <lineage>
        <taxon>Bacteria</taxon>
        <taxon>Bacillati</taxon>
        <taxon>Actinomycetota</taxon>
        <taxon>Actinomycetes</taxon>
        <taxon>Pseudonocardiales</taxon>
        <taxon>Pseudonocardiaceae</taxon>
        <taxon>Amycolatopsis</taxon>
    </lineage>
</organism>
<keyword evidence="3" id="KW-0805">Transcription regulation</keyword>
<evidence type="ECO:0000259" key="8">
    <source>
        <dbReference type="PROSITE" id="PS50110"/>
    </source>
</evidence>
<evidence type="ECO:0000256" key="4">
    <source>
        <dbReference type="ARBA" id="ARBA00023125"/>
    </source>
</evidence>
<keyword evidence="1 6" id="KW-0597">Phosphoprotein</keyword>
<dbReference type="AlphaFoldDB" id="A0A8H9IYI1"/>
<evidence type="ECO:0000256" key="1">
    <source>
        <dbReference type="ARBA" id="ARBA00022553"/>
    </source>
</evidence>
<reference evidence="10" key="2">
    <citation type="submission" date="2020-09" db="EMBL/GenBank/DDBJ databases">
        <authorList>
            <person name="Sun Q."/>
            <person name="Zhou Y."/>
        </authorList>
    </citation>
    <scope>NUCLEOTIDE SEQUENCE</scope>
    <source>
        <strain evidence="10">CGMCC 4.7679</strain>
    </source>
</reference>
<keyword evidence="5" id="KW-0804">Transcription</keyword>
<dbReference type="InterPro" id="IPR001867">
    <property type="entry name" value="OmpR/PhoB-type_DNA-bd"/>
</dbReference>
<dbReference type="Gene3D" id="1.10.10.10">
    <property type="entry name" value="Winged helix-like DNA-binding domain superfamily/Winged helix DNA-binding domain"/>
    <property type="match status" value="1"/>
</dbReference>
<dbReference type="Gene3D" id="3.40.50.2300">
    <property type="match status" value="1"/>
</dbReference>
<evidence type="ECO:0000256" key="6">
    <source>
        <dbReference type="PROSITE-ProRule" id="PRU00169"/>
    </source>
</evidence>
<dbReference type="PROSITE" id="PS50110">
    <property type="entry name" value="RESPONSE_REGULATORY"/>
    <property type="match status" value="1"/>
</dbReference>
<dbReference type="Pfam" id="PF00072">
    <property type="entry name" value="Response_reg"/>
    <property type="match status" value="1"/>
</dbReference>
<evidence type="ECO:0000256" key="2">
    <source>
        <dbReference type="ARBA" id="ARBA00023012"/>
    </source>
</evidence>
<keyword evidence="2" id="KW-0902">Two-component regulatory system</keyword>
<evidence type="ECO:0000259" key="9">
    <source>
        <dbReference type="PROSITE" id="PS51755"/>
    </source>
</evidence>
<evidence type="ECO:0000256" key="5">
    <source>
        <dbReference type="ARBA" id="ARBA00023163"/>
    </source>
</evidence>
<dbReference type="SUPFAM" id="SSF52172">
    <property type="entry name" value="CheY-like"/>
    <property type="match status" value="1"/>
</dbReference>
<comment type="caution">
    <text evidence="10">The sequence shown here is derived from an EMBL/GenBank/DDBJ whole genome shotgun (WGS) entry which is preliminary data.</text>
</comment>
<dbReference type="PANTHER" id="PTHR48111:SF36">
    <property type="entry name" value="TRANSCRIPTIONAL REGULATORY PROTEIN CUTR"/>
    <property type="match status" value="1"/>
</dbReference>
<dbReference type="GO" id="GO:0000976">
    <property type="term" value="F:transcription cis-regulatory region binding"/>
    <property type="evidence" value="ECO:0007669"/>
    <property type="project" value="TreeGrafter"/>
</dbReference>
<dbReference type="GO" id="GO:0032993">
    <property type="term" value="C:protein-DNA complex"/>
    <property type="evidence" value="ECO:0007669"/>
    <property type="project" value="TreeGrafter"/>
</dbReference>
<name>A0A8H9IYI1_9PSEU</name>
<dbReference type="PANTHER" id="PTHR48111">
    <property type="entry name" value="REGULATOR OF RPOS"/>
    <property type="match status" value="1"/>
</dbReference>
<evidence type="ECO:0000313" key="10">
    <source>
        <dbReference type="EMBL" id="GHF47258.1"/>
    </source>
</evidence>
<accession>A0A8H9IYI1</accession>
<sequence>MRILVVEDEKRLAAALKAGLTAEGYAVDVVHNGRDALWFVSEHRYAAMILDIMLPGLNGYRVCAQLRASGDDTPVLMLTAKDGEHDEIEALDTGADDFLAKPFSYPVLLSRLRALIRRGGSSEASVLTLGPVHLDLSARRCSRDGVEVPLTSKEFALLAYLLRRPGTVVSKAELLENLWDFASTATANVVEVHVSALRRKLGLELIRTVRGAGYLADA</sequence>
<keyword evidence="11" id="KW-1185">Reference proteome</keyword>